<feature type="domain" description="NAD-dependent epimerase/dehydratase" evidence="1">
    <location>
        <begin position="4"/>
        <end position="207"/>
    </location>
</feature>
<dbReference type="PANTHER" id="PTHR43245">
    <property type="entry name" value="BIFUNCTIONAL POLYMYXIN RESISTANCE PROTEIN ARNA"/>
    <property type="match status" value="1"/>
</dbReference>
<dbReference type="AlphaFoldDB" id="A0A9D2BM78"/>
<dbReference type="PANTHER" id="PTHR43245:SF13">
    <property type="entry name" value="UDP-D-APIOSE_UDP-D-XYLOSE SYNTHASE 2"/>
    <property type="match status" value="1"/>
</dbReference>
<dbReference type="EMBL" id="DXET01000107">
    <property type="protein sequence ID" value="HIX81266.1"/>
    <property type="molecule type" value="Genomic_DNA"/>
</dbReference>
<organism evidence="2 3">
    <name type="scientific">Candidatus Erysipelatoclostridium merdavium</name>
    <dbReference type="NCBI Taxonomy" id="2838566"/>
    <lineage>
        <taxon>Bacteria</taxon>
        <taxon>Bacillati</taxon>
        <taxon>Bacillota</taxon>
        <taxon>Erysipelotrichia</taxon>
        <taxon>Erysipelotrichales</taxon>
        <taxon>Erysipelotrichales incertae sedis</taxon>
    </lineage>
</organism>
<evidence type="ECO:0000313" key="2">
    <source>
        <dbReference type="EMBL" id="HIX81266.1"/>
    </source>
</evidence>
<dbReference type="Proteomes" id="UP000886724">
    <property type="component" value="Unassembled WGS sequence"/>
</dbReference>
<reference evidence="2" key="2">
    <citation type="submission" date="2021-04" db="EMBL/GenBank/DDBJ databases">
        <authorList>
            <person name="Gilroy R."/>
        </authorList>
    </citation>
    <scope>NUCLEOTIDE SEQUENCE</scope>
    <source>
        <strain evidence="2">ChiGjej1B1-14440</strain>
    </source>
</reference>
<dbReference type="InterPro" id="IPR050177">
    <property type="entry name" value="Lipid_A_modif_metabolic_enz"/>
</dbReference>
<dbReference type="InterPro" id="IPR036291">
    <property type="entry name" value="NAD(P)-bd_dom_sf"/>
</dbReference>
<accession>A0A9D2BM78</accession>
<comment type="caution">
    <text evidence="2">The sequence shown here is derived from an EMBL/GenBank/DDBJ whole genome shotgun (WGS) entry which is preliminary data.</text>
</comment>
<dbReference type="Gene3D" id="3.40.50.720">
    <property type="entry name" value="NAD(P)-binding Rossmann-like Domain"/>
    <property type="match status" value="1"/>
</dbReference>
<proteinExistence type="predicted"/>
<name>A0A9D2BM78_9FIRM</name>
<dbReference type="SUPFAM" id="SSF51735">
    <property type="entry name" value="NAD(P)-binding Rossmann-fold domains"/>
    <property type="match status" value="1"/>
</dbReference>
<evidence type="ECO:0000259" key="1">
    <source>
        <dbReference type="Pfam" id="PF01370"/>
    </source>
</evidence>
<sequence>MKKILVTGGTVFLSRYIAEYYVSKGDNVYVLNRDTRLQSRGVKLIEANRHHLQEKLKNMSFDVVIDVVAYNEDDINDLLDGLGNFKQYIMISSSAVYPEYGSQPFKENSILAKNKFWGKYGTDKIAAEKTLMQRVSDAYILRPPYLYGPMNNVYREAFVFDCAIDDRPFYLPKDGSMKLQFFHVKDLCRVIDFLIENKPAQHIFNIGNKEAITIKEWVEACYGVLNKKPKFINVYDNINQRKYFSFYDYEYYLDVTNQDTLISSTLSLEDGLKESYEWYIKNMDEVNKKPFIEFIDNNMFNKTNEL</sequence>
<dbReference type="Pfam" id="PF01370">
    <property type="entry name" value="Epimerase"/>
    <property type="match status" value="1"/>
</dbReference>
<dbReference type="InterPro" id="IPR001509">
    <property type="entry name" value="Epimerase_deHydtase"/>
</dbReference>
<evidence type="ECO:0000313" key="3">
    <source>
        <dbReference type="Proteomes" id="UP000886724"/>
    </source>
</evidence>
<protein>
    <submittedName>
        <fullName evidence="2">NAD-dependent epimerase/dehydratase family protein</fullName>
    </submittedName>
</protein>
<gene>
    <name evidence="2" type="ORF">H9980_04750</name>
</gene>
<reference evidence="2" key="1">
    <citation type="journal article" date="2021" name="PeerJ">
        <title>Extensive microbial diversity within the chicken gut microbiome revealed by metagenomics and culture.</title>
        <authorList>
            <person name="Gilroy R."/>
            <person name="Ravi A."/>
            <person name="Getino M."/>
            <person name="Pursley I."/>
            <person name="Horton D.L."/>
            <person name="Alikhan N.F."/>
            <person name="Baker D."/>
            <person name="Gharbi K."/>
            <person name="Hall N."/>
            <person name="Watson M."/>
            <person name="Adriaenssens E.M."/>
            <person name="Foster-Nyarko E."/>
            <person name="Jarju S."/>
            <person name="Secka A."/>
            <person name="Antonio M."/>
            <person name="Oren A."/>
            <person name="Chaudhuri R.R."/>
            <person name="La Ragione R."/>
            <person name="Hildebrand F."/>
            <person name="Pallen M.J."/>
        </authorList>
    </citation>
    <scope>NUCLEOTIDE SEQUENCE</scope>
    <source>
        <strain evidence="2">ChiGjej1B1-14440</strain>
    </source>
</reference>